<evidence type="ECO:0000259" key="2">
    <source>
        <dbReference type="Pfam" id="PF14691"/>
    </source>
</evidence>
<dbReference type="InterPro" id="IPR023753">
    <property type="entry name" value="FAD/NAD-binding_dom"/>
</dbReference>
<gene>
    <name evidence="3" type="primary">gltA</name>
    <name evidence="3" type="ORF">H9977_00650</name>
</gene>
<feature type="domain" description="Dihydroprymidine dehydrogenase" evidence="2">
    <location>
        <begin position="48"/>
        <end position="156"/>
    </location>
</feature>
<keyword evidence="3" id="KW-0560">Oxidoreductase</keyword>
<dbReference type="PANTHER" id="PTHR42783:SF3">
    <property type="entry name" value="GLUTAMATE SYNTHASE [NADPH] SMALL CHAIN-RELATED"/>
    <property type="match status" value="1"/>
</dbReference>
<name>A0A9D1X610_9BACT</name>
<dbReference type="Gene3D" id="3.50.50.60">
    <property type="entry name" value="FAD/NAD(P)-binding domain"/>
    <property type="match status" value="2"/>
</dbReference>
<dbReference type="EMBL" id="DXEL01000006">
    <property type="protein sequence ID" value="HIX73554.1"/>
    <property type="molecule type" value="Genomic_DNA"/>
</dbReference>
<dbReference type="SUPFAM" id="SSF46548">
    <property type="entry name" value="alpha-helical ferredoxin"/>
    <property type="match status" value="1"/>
</dbReference>
<dbReference type="Proteomes" id="UP000886740">
    <property type="component" value="Unassembled WGS sequence"/>
</dbReference>
<dbReference type="InterPro" id="IPR028261">
    <property type="entry name" value="DPD_II"/>
</dbReference>
<dbReference type="InterPro" id="IPR006004">
    <property type="entry name" value="SudA-like"/>
</dbReference>
<dbReference type="GO" id="GO:0051536">
    <property type="term" value="F:iron-sulfur cluster binding"/>
    <property type="evidence" value="ECO:0007669"/>
    <property type="project" value="InterPro"/>
</dbReference>
<evidence type="ECO:0000259" key="1">
    <source>
        <dbReference type="Pfam" id="PF07992"/>
    </source>
</evidence>
<dbReference type="InterPro" id="IPR009051">
    <property type="entry name" value="Helical_ferredxn"/>
</dbReference>
<comment type="caution">
    <text evidence="3">The sequence shown here is derived from an EMBL/GenBank/DDBJ whole genome shotgun (WGS) entry which is preliminary data.</text>
</comment>
<organism evidence="3 4">
    <name type="scientific">Candidatus Parabacteroides intestinipullorum</name>
    <dbReference type="NCBI Taxonomy" id="2838723"/>
    <lineage>
        <taxon>Bacteria</taxon>
        <taxon>Pseudomonadati</taxon>
        <taxon>Bacteroidota</taxon>
        <taxon>Bacteroidia</taxon>
        <taxon>Bacteroidales</taxon>
        <taxon>Tannerellaceae</taxon>
        <taxon>Parabacteroides</taxon>
    </lineage>
</organism>
<sequence>MTVEELIAARRAEPWREALRKGMKNKERSAIERVKMNELDPEYRSHTRLEEVNLGLTKEQAMMEAHRCLDCPNPTCMQGCPVGIHIPSFIKNIERGEFLEAAKILKETSALPAVCGRVCPQEKQCESKCVHLKMGKPAVAIGYLERFAADYERESGQVSVPTIAEKNGIKIAVVGSGPAGLSFAGDMVKRGYEVTVFEALHEIGGVLKYGIPEFRLPNRIVDVEIDGLRQMGVKFVKDCIVGKTLSYDDLHDEGFKGIFVASGAGLPNFMNIPGENLVGVMSSNEYLTRVNLMDAANPESDTPVLKGKRVAVIGGGNTAMDSVRTARRLGAERAMIVYRRSEEEMPARLEEVKHAKEEGVEFLTLHNPIEYLGDERGRVRQMRLQKMALGEPDASGRRRPVPVEGAIETVDVDEVIVSVGVSPNPLIPHAFKGLEISKKGTIIVGEADMRSALPDVYAGGDIVRGGATVILAMGDGRKAAAAMDEHLRNI</sequence>
<reference evidence="3" key="2">
    <citation type="submission" date="2021-04" db="EMBL/GenBank/DDBJ databases">
        <authorList>
            <person name="Gilroy R."/>
        </authorList>
    </citation>
    <scope>NUCLEOTIDE SEQUENCE</scope>
    <source>
        <strain evidence="3">ChiGjej6B6-14162</strain>
    </source>
</reference>
<evidence type="ECO:0000313" key="4">
    <source>
        <dbReference type="Proteomes" id="UP000886740"/>
    </source>
</evidence>
<dbReference type="NCBIfam" id="TIGR01316">
    <property type="entry name" value="gltA"/>
    <property type="match status" value="1"/>
</dbReference>
<dbReference type="Pfam" id="PF07992">
    <property type="entry name" value="Pyr_redox_2"/>
    <property type="match status" value="1"/>
</dbReference>
<protein>
    <submittedName>
        <fullName evidence="3">NADPH-dependent glutamate synthase</fullName>
        <ecNumber evidence="3">1.4.1.13</ecNumber>
    </submittedName>
</protein>
<proteinExistence type="predicted"/>
<feature type="domain" description="FAD/NAD(P)-binding" evidence="1">
    <location>
        <begin position="170"/>
        <end position="476"/>
    </location>
</feature>
<dbReference type="PRINTS" id="PR00419">
    <property type="entry name" value="ADXRDTASE"/>
</dbReference>
<evidence type="ECO:0000313" key="3">
    <source>
        <dbReference type="EMBL" id="HIX73554.1"/>
    </source>
</evidence>
<dbReference type="AlphaFoldDB" id="A0A9D1X610"/>
<dbReference type="GO" id="GO:0004355">
    <property type="term" value="F:glutamate synthase (NADPH) activity"/>
    <property type="evidence" value="ECO:0007669"/>
    <property type="project" value="UniProtKB-EC"/>
</dbReference>
<reference evidence="3" key="1">
    <citation type="journal article" date="2021" name="PeerJ">
        <title>Extensive microbial diversity within the chicken gut microbiome revealed by metagenomics and culture.</title>
        <authorList>
            <person name="Gilroy R."/>
            <person name="Ravi A."/>
            <person name="Getino M."/>
            <person name="Pursley I."/>
            <person name="Horton D.L."/>
            <person name="Alikhan N.F."/>
            <person name="Baker D."/>
            <person name="Gharbi K."/>
            <person name="Hall N."/>
            <person name="Watson M."/>
            <person name="Adriaenssens E.M."/>
            <person name="Foster-Nyarko E."/>
            <person name="Jarju S."/>
            <person name="Secka A."/>
            <person name="Antonio M."/>
            <person name="Oren A."/>
            <person name="Chaudhuri R.R."/>
            <person name="La Ragione R."/>
            <person name="Hildebrand F."/>
            <person name="Pallen M.J."/>
        </authorList>
    </citation>
    <scope>NUCLEOTIDE SEQUENCE</scope>
    <source>
        <strain evidence="3">ChiGjej6B6-14162</strain>
    </source>
</reference>
<dbReference type="EC" id="1.4.1.13" evidence="3"/>
<dbReference type="Pfam" id="PF14691">
    <property type="entry name" value="Fer4_20"/>
    <property type="match status" value="1"/>
</dbReference>
<dbReference type="Gene3D" id="1.10.1060.10">
    <property type="entry name" value="Alpha-helical ferredoxin"/>
    <property type="match status" value="1"/>
</dbReference>
<dbReference type="SUPFAM" id="SSF51971">
    <property type="entry name" value="Nucleotide-binding domain"/>
    <property type="match status" value="1"/>
</dbReference>
<accession>A0A9D1X610</accession>
<dbReference type="InterPro" id="IPR036188">
    <property type="entry name" value="FAD/NAD-bd_sf"/>
</dbReference>
<dbReference type="PANTHER" id="PTHR42783">
    <property type="entry name" value="GLUTAMATE SYNTHASE [NADPH] SMALL CHAIN"/>
    <property type="match status" value="1"/>
</dbReference>